<dbReference type="InterPro" id="IPR027417">
    <property type="entry name" value="P-loop_NTPase"/>
</dbReference>
<comment type="subcellular location">
    <subcellularLocation>
        <location evidence="1">Cytoplasm</location>
    </subcellularLocation>
</comment>
<accession>A0ABQ1IDX9</accession>
<dbReference type="Pfam" id="PF02562">
    <property type="entry name" value="PhoH"/>
    <property type="match status" value="1"/>
</dbReference>
<sequence length="420" mass="44531">MTARRSDRGPRGRAAAGPAERGSAADADAVIVDFDDNHLLALLVGEHDEHLVRIEAQLGVHIATRGNRLAISGNEADQDAAAAVLDGLYERLKRNLIVTMAEVDAAIRMVTQAATAALGAEPVEIPAAQMPVSPPDAAHAVAQAAGGHGSASSSHGSAAHAQASAQAGAYITGEVVIKTKKKRITPRSMRQGAYLSAIRDHDLVFGIGPAGTGKTYLAVAMAVALFLEKKVDRIILSRPAVEAGERLGFLPGTLEEKVNPYLRPLYDALQDTLPDEIVAKLIETGKIEVAPLAFMRGRTLANAFVILDEAQNTTAVQMKMFLTRLGENSRMVITGDLSQIDLPAGTTSGLSDALAVLGHLDEVPVVTFDDTDVVRHPLVARIVRAYAARDDARRRPKRIDRGPVRVPPVPEAAGRPETEA</sequence>
<organism evidence="9 10">
    <name type="scientific">Tistrella bauzanensis</name>
    <dbReference type="NCBI Taxonomy" id="657419"/>
    <lineage>
        <taxon>Bacteria</taxon>
        <taxon>Pseudomonadati</taxon>
        <taxon>Pseudomonadota</taxon>
        <taxon>Alphaproteobacteria</taxon>
        <taxon>Geminicoccales</taxon>
        <taxon>Geminicoccaceae</taxon>
        <taxon>Tistrella</taxon>
    </lineage>
</organism>
<dbReference type="Gene3D" id="3.40.50.300">
    <property type="entry name" value="P-loop containing nucleotide triphosphate hydrolases"/>
    <property type="match status" value="1"/>
</dbReference>
<evidence type="ECO:0000256" key="7">
    <source>
        <dbReference type="SAM" id="MobiDB-lite"/>
    </source>
</evidence>
<keyword evidence="3" id="KW-0963">Cytoplasm</keyword>
<evidence type="ECO:0000256" key="4">
    <source>
        <dbReference type="ARBA" id="ARBA00022741"/>
    </source>
</evidence>
<dbReference type="InterPro" id="IPR051451">
    <property type="entry name" value="PhoH2-like"/>
</dbReference>
<evidence type="ECO:0000256" key="1">
    <source>
        <dbReference type="ARBA" id="ARBA00004496"/>
    </source>
</evidence>
<feature type="compositionally biased region" description="Low complexity" evidence="7">
    <location>
        <begin position="12"/>
        <end position="21"/>
    </location>
</feature>
<dbReference type="Proteomes" id="UP000603352">
    <property type="component" value="Unassembled WGS sequence"/>
</dbReference>
<comment type="caution">
    <text evidence="9">The sequence shown here is derived from an EMBL/GenBank/DDBJ whole genome shotgun (WGS) entry which is preliminary data.</text>
</comment>
<protein>
    <recommendedName>
        <fullName evidence="6">PhoH-like protein</fullName>
    </recommendedName>
</protein>
<keyword evidence="5" id="KW-0067">ATP-binding</keyword>
<name>A0ABQ1IDX9_9PROT</name>
<evidence type="ECO:0000256" key="2">
    <source>
        <dbReference type="ARBA" id="ARBA00010393"/>
    </source>
</evidence>
<dbReference type="PANTHER" id="PTHR30473">
    <property type="entry name" value="PROTEIN PHOH"/>
    <property type="match status" value="1"/>
</dbReference>
<feature type="region of interest" description="Disordered" evidence="7">
    <location>
        <begin position="394"/>
        <end position="420"/>
    </location>
</feature>
<dbReference type="InterPro" id="IPR003714">
    <property type="entry name" value="PhoH"/>
</dbReference>
<evidence type="ECO:0000259" key="8">
    <source>
        <dbReference type="Pfam" id="PF02562"/>
    </source>
</evidence>
<feature type="domain" description="PhoH-like protein" evidence="8">
    <location>
        <begin position="184"/>
        <end position="386"/>
    </location>
</feature>
<dbReference type="SUPFAM" id="SSF52540">
    <property type="entry name" value="P-loop containing nucleoside triphosphate hydrolases"/>
    <property type="match status" value="1"/>
</dbReference>
<proteinExistence type="inferred from homology"/>
<keyword evidence="4" id="KW-0547">Nucleotide-binding</keyword>
<evidence type="ECO:0000256" key="5">
    <source>
        <dbReference type="ARBA" id="ARBA00022840"/>
    </source>
</evidence>
<gene>
    <name evidence="9" type="ORF">GCM10011505_15050</name>
</gene>
<feature type="compositionally biased region" description="Basic and acidic residues" evidence="7">
    <location>
        <begin position="394"/>
        <end position="403"/>
    </location>
</feature>
<evidence type="ECO:0000313" key="10">
    <source>
        <dbReference type="Proteomes" id="UP000603352"/>
    </source>
</evidence>
<dbReference type="PANTHER" id="PTHR30473:SF1">
    <property type="entry name" value="PHOH-LIKE PROTEIN"/>
    <property type="match status" value="1"/>
</dbReference>
<feature type="region of interest" description="Disordered" evidence="7">
    <location>
        <begin position="137"/>
        <end position="159"/>
    </location>
</feature>
<comment type="similarity">
    <text evidence="2">Belongs to the PhoH family.</text>
</comment>
<reference evidence="10" key="1">
    <citation type="journal article" date="2019" name="Int. J. Syst. Evol. Microbiol.">
        <title>The Global Catalogue of Microorganisms (GCM) 10K type strain sequencing project: providing services to taxonomists for standard genome sequencing and annotation.</title>
        <authorList>
            <consortium name="The Broad Institute Genomics Platform"/>
            <consortium name="The Broad Institute Genome Sequencing Center for Infectious Disease"/>
            <person name="Wu L."/>
            <person name="Ma J."/>
        </authorList>
    </citation>
    <scope>NUCLEOTIDE SEQUENCE [LARGE SCALE GENOMIC DNA]</scope>
    <source>
        <strain evidence="10">CGMCC 1.10188</strain>
    </source>
</reference>
<evidence type="ECO:0000256" key="3">
    <source>
        <dbReference type="ARBA" id="ARBA00022490"/>
    </source>
</evidence>
<evidence type="ECO:0000313" key="9">
    <source>
        <dbReference type="EMBL" id="GGB34557.1"/>
    </source>
</evidence>
<feature type="region of interest" description="Disordered" evidence="7">
    <location>
        <begin position="1"/>
        <end position="21"/>
    </location>
</feature>
<dbReference type="EMBL" id="BMDZ01000012">
    <property type="protein sequence ID" value="GGB34557.1"/>
    <property type="molecule type" value="Genomic_DNA"/>
</dbReference>
<evidence type="ECO:0000256" key="6">
    <source>
        <dbReference type="ARBA" id="ARBA00039970"/>
    </source>
</evidence>
<keyword evidence="10" id="KW-1185">Reference proteome</keyword>
<feature type="compositionally biased region" description="Basic and acidic residues" evidence="7">
    <location>
        <begin position="1"/>
        <end position="10"/>
    </location>
</feature>